<protein>
    <submittedName>
        <fullName evidence="6">Methionine-rich copper-binding protein CopC</fullName>
    </submittedName>
</protein>
<evidence type="ECO:0000313" key="7">
    <source>
        <dbReference type="Proteomes" id="UP001139722"/>
    </source>
</evidence>
<keyword evidence="2" id="KW-1133">Transmembrane helix</keyword>
<dbReference type="Pfam" id="PF20009">
    <property type="entry name" value="GEVED"/>
    <property type="match status" value="1"/>
</dbReference>
<dbReference type="PANTHER" id="PTHR34819">
    <property type="entry name" value="LARGE CYSTEINE-RICH PERIPLASMIC PROTEIN OMCB"/>
    <property type="match status" value="1"/>
</dbReference>
<dbReference type="InterPro" id="IPR045474">
    <property type="entry name" value="GEVED"/>
</dbReference>
<feature type="domain" description="DUF7927" evidence="4">
    <location>
        <begin position="2850"/>
        <end position="2979"/>
    </location>
</feature>
<dbReference type="InterPro" id="IPR057693">
    <property type="entry name" value="DUF7933"/>
</dbReference>
<evidence type="ECO:0000313" key="6">
    <source>
        <dbReference type="EMBL" id="MCP2370103.1"/>
    </source>
</evidence>
<evidence type="ECO:0000256" key="1">
    <source>
        <dbReference type="SAM" id="MobiDB-lite"/>
    </source>
</evidence>
<gene>
    <name evidence="6" type="ORF">BJ978_000779</name>
</gene>
<feature type="domain" description="DUF7927" evidence="4">
    <location>
        <begin position="3813"/>
        <end position="3944"/>
    </location>
</feature>
<dbReference type="OrthoDB" id="134475at2"/>
<dbReference type="EMBL" id="JAMZDY010000001">
    <property type="protein sequence ID" value="MCP2370103.1"/>
    <property type="molecule type" value="Genomic_DNA"/>
</dbReference>
<evidence type="ECO:0000259" key="4">
    <source>
        <dbReference type="Pfam" id="PF25549"/>
    </source>
</evidence>
<dbReference type="Proteomes" id="UP001139722">
    <property type="component" value="Unassembled WGS sequence"/>
</dbReference>
<organism evidence="6 7">
    <name type="scientific">Agromyces terreus</name>
    <dbReference type="NCBI Taxonomy" id="424795"/>
    <lineage>
        <taxon>Bacteria</taxon>
        <taxon>Bacillati</taxon>
        <taxon>Actinomycetota</taxon>
        <taxon>Actinomycetes</taxon>
        <taxon>Micrococcales</taxon>
        <taxon>Microbacteriaceae</taxon>
        <taxon>Agromyces</taxon>
    </lineage>
</organism>
<feature type="domain" description="DUF7927" evidence="4">
    <location>
        <begin position="3380"/>
        <end position="3512"/>
    </location>
</feature>
<keyword evidence="2" id="KW-0472">Membrane</keyword>
<feature type="compositionally biased region" description="Pro residues" evidence="1">
    <location>
        <begin position="3946"/>
        <end position="3967"/>
    </location>
</feature>
<feature type="domain" description="DUF7927" evidence="4">
    <location>
        <begin position="1926"/>
        <end position="2056"/>
    </location>
</feature>
<feature type="domain" description="DUF7927" evidence="4">
    <location>
        <begin position="1528"/>
        <end position="1658"/>
    </location>
</feature>
<keyword evidence="7" id="KW-1185">Reference proteome</keyword>
<comment type="caution">
    <text evidence="6">The sequence shown here is derived from an EMBL/GenBank/DDBJ whole genome shotgun (WGS) entry which is preliminary data.</text>
</comment>
<feature type="domain" description="DUF7927" evidence="4">
    <location>
        <begin position="1793"/>
        <end position="1923"/>
    </location>
</feature>
<feature type="domain" description="DUF7927" evidence="4">
    <location>
        <begin position="2323"/>
        <end position="2452"/>
    </location>
</feature>
<evidence type="ECO:0000256" key="2">
    <source>
        <dbReference type="SAM" id="Phobius"/>
    </source>
</evidence>
<feature type="domain" description="DUF7927" evidence="4">
    <location>
        <begin position="2982"/>
        <end position="3110"/>
    </location>
</feature>
<feature type="domain" description="DUF7927" evidence="4">
    <location>
        <begin position="2586"/>
        <end position="2715"/>
    </location>
</feature>
<reference evidence="6" key="1">
    <citation type="submission" date="2022-06" db="EMBL/GenBank/DDBJ databases">
        <title>Sequencing the genomes of 1000 actinobacteria strains.</title>
        <authorList>
            <person name="Klenk H.-P."/>
        </authorList>
    </citation>
    <scope>NUCLEOTIDE SEQUENCE</scope>
    <source>
        <strain evidence="6">DSM 22016</strain>
    </source>
</reference>
<feature type="domain" description="DUF7927" evidence="4">
    <location>
        <begin position="2455"/>
        <end position="2583"/>
    </location>
</feature>
<feature type="domain" description="DUF7927" evidence="4">
    <location>
        <begin position="2718"/>
        <end position="2846"/>
    </location>
</feature>
<dbReference type="InterPro" id="IPR051172">
    <property type="entry name" value="Chlamydia_OmcB"/>
</dbReference>
<feature type="transmembrane region" description="Helical" evidence="2">
    <location>
        <begin position="3979"/>
        <end position="3997"/>
    </location>
</feature>
<feature type="domain" description="DUF7927" evidence="4">
    <location>
        <begin position="1129"/>
        <end position="1259"/>
    </location>
</feature>
<dbReference type="Pfam" id="PF25564">
    <property type="entry name" value="DUF7933"/>
    <property type="match status" value="1"/>
</dbReference>
<feature type="domain" description="DUF7927" evidence="4">
    <location>
        <begin position="2193"/>
        <end position="2320"/>
    </location>
</feature>
<feature type="domain" description="DUF7927" evidence="4">
    <location>
        <begin position="1661"/>
        <end position="1790"/>
    </location>
</feature>
<feature type="domain" description="DUF7927" evidence="4">
    <location>
        <begin position="3647"/>
        <end position="3768"/>
    </location>
</feature>
<accession>A0A9X2KA89</accession>
<feature type="domain" description="DUF7927" evidence="4">
    <location>
        <begin position="3515"/>
        <end position="3643"/>
    </location>
</feature>
<sequence length="4005" mass="404652">MRTNRRVIDAARRARRLIAMCTVGVLVGAGAVAISSTVAPQSALAPAVAAPGSPGTPSPGAVLFTENFENRANTGANVLLTNYTGATGMTYFATGQWANRPRCNGIVLDNNDPRTPNDCDANPPGLGPSVYDQMTALPDAIGRYLGDTAVPSLNTAASSYTAGNDFPNNLVMFQTEQPLSIPQNGRFLTFTVVGAARNCPPTAAAPQMQFSLVDGDGGEHALSGAMNPCTAPGFRNITARTQNGTNAVVRVATLTPTGSWLNPGNVTGIRMRNTGETGGNDGAYDYVQLLDVTPQLDKAFSPTRVAAGSPSTLTFTITNTTELASKSGWSITDTLPAGLVVASPPAATDTCDGAQTITAAAGSGTVSVTNGILGTGDVSCTVSVNVTSQTPGPYQPDVTYDNCPTTNVTVLGLELPDCAQVTFYDRYTPTGTPFTCSADGLLFQAPNNSTPSTVRGIDLATGEFADLGVAGAALNSVGYNPLDDFVYGVRNGGGLGDVYRVNSDLTVQNLGAPDLSAVAPLTPASFNIPNSGDVDENGHLWILDATAPQAWAEIDLAPGSPTYMQALRGGELTPVPGWGAGGDWVARDGILSQIGVLGGVQHLLQFDTTLPTPAYLPPVSLGTLVAPDGTSAGTGAGAVYRDDRYMYASFNTSGQLWRVDLDDPTGGPSSVDFFSYGPPSSQNDGARCAAAPLDLDFGDAPDDYGTTLAADGARHGIRYDADGAPTLALGASVTAEDDGQPDAAAALDDDDALTPPPVSVNAGTYSLDVPYTNTTGADATLAGWLDFDGDGVFEAGELATATVGASGTTALTWSIPAQATYPDTTYLRLRLGDEPVAEASPTGAVANGEVEDYPVELVEYDLTVTKSVDPEDGSTVVADDQLTYTLEFVSNGPDAAPVAYTDVLTGLVDDATLDVDSITADAPLAAVPAPDGTSIAITGDLPAGSYTVTYTVTVNPDGEREDDVLGNVLVVTGTTPPAECLPGDPLCTQNPVAAYTVEKSVDPASGTTVLPGDDLTYTVTVTSTGRAPAEIDLTDELSGIVDDADLDEGSIAATAPLVAVLAEDGASIRLTGSLPTGTATLTYTVSVRDDDADRTDDVLGNFVVETGEDPPEECVPGDPACTSNPVADVTVAKSVNPADGTSVHADDVLEYTLTFESNGAATAVVDYTDLLAGVVDDAEFDAGSLSWSSSLDVVVADDGRSIRITGALAPGSYTVSYEVQVKPDGARGDDVLGNFLVTTGAVPPTTCPPGDPTCTSNPVGSVTPAKTVDPASGTSVEAGDVLTYTLEFESNGPGTADIDFTDLLAGVVDDATLDGASVTADAPLTAVPAPDGQSLRITASGVLPGVYTVTYTVTVNDDGDRNDDLLGNFLVVTGEDPAPECLPDDPTCTENPIASVDVVKSVDPADGSSVEAGDILTYTVTFTSNGPGDATVDTTDDLSGVVDDATLDLASVEVSLPLSAVVTGGDSIVVTGTAPPGVYTLTYQVRVNDDGDRDDDLLGNFVVDTGDDPPTECEPGDPTCTANPVGSLEAGKSVDPASGSTVGAGDTLTYTLTFVSNGPGEVDVDFTDLLGGVVDDATLDGASVTADAPLAAAIAADGASLRVTGTLPPGSYEVTYQVTVNDDGARGDEALGNFLVETGENPPAECEPGDPRCTENPIAAVVATKSVDPADGSSVQADDVLTYTIAFEVTGTGAVDLDYTDLQAGILDDASFDPATLTADAPLVATAGVDSISITGTDVAAGTYEVSYEVVVLADGERTDDLIANFLVETGEDPPDECVPGDPTCNVNPVRALEVEKTSDPADGTVVETGDVIDYTVTFTAGGTAASTVDYTDLLAGVVDDATLDEASVAATAPLVATLADDGRSIAVTGTLDPGVYTLTYSVTVNADDERADDVLGNAVVVTGEDPPEECEPGDPTCTVHPVSDLEVGKSVDPAEGSSVQAGQVLTYTITFESLGEADAAVDYTDLLAGVVDDATLVPGSLTADAPLTATLAGDGASIAITGSLPPGTYEVVYAVTVNADGSRTDDVLANFAVETGGTPPTECLPGDQLCTVNPIGSVTPSKSVSPADGTSVAAGDVLTYTLTFTSNGPGASPIDYTDDISGLTDDALIVAGSLRVSSPLTAVIAGDGSAIRITGDLPPGTYTVSYRARVFPDGERGDDSLGNVLVKTGVTPPEECVPADPLCTVNPVGSATVSKSVDPADGSSVMADDVLTYTLTFVSNGPGDATVAYTDLLAGITDDATITSAPVASDPALTLELVGDALSITGTLPPGTYTVTYAATVAADGARADDVLGNVVVETGTAPPAQCEPGDPLCTSNPVGSVTASKSVDPADGSSVMVDDVVTYTLTFVSNGPGDAAVDFTDLLGAITDDATVTAEPVSSSPALTAARSGDEIAITSAALPPGTYTVTYAVTVDPDGSRGDDVLGNVLVVTGEDPPAECEPGDPLCTSNPVGSVTASKSVDPADGSSVMADDVLTYTLTFVSSGPGAATIDYTDELSGITDDATITSGPAASDPALTLELVGDALSITGTLPPGTYTVTYAATVNADGARGDGLVGNVLVVTGETPPEECEAGDPLCTTNPVGSVTASKSVDPEDGSTVVADDVLTYTLTFVSNGPGDATIDYTDDVSGITDDATITSGPEASATELVAELGDDDTIAITGTLPPGTYTVTYEATVNPDGARGDDVLGNVVVVTGTTPPAECLPGDPLCTTNPVAAYTVAKSVDPESGTSVAAGDVLEYTITFESTGAAAVDVDYTDLLAGVVDDATLEEASITADPPLTATPEGDTIAIAGSLPPGAYEVTYRVTVSDDGERADGMLGNFLVPTGSTPPEECADDDPLCTQNPVGSVTPSKSVDPADGTSVVADDVLTYTLTFVSNGPGDTTIDYTDDVSGVVDDAAIDETTITADAPLVAVLAAGGQSIRITGTLPPGTYEVTYQATVNADGARNDDLLGNVLVETGTTPPGECETGDPLCTSNPVSGLNVTKSVDPESGSSVAAGDVLTYTLTFESIGRSAATVDYTDVVAGVVDDAPITSAPAASDPALTVTPSADAIRITGSLPPGTYTVTYAVTVGPDGARGDDVLGNFLVETGEEPPTECDPEDLRCTQNPVGSVTASKSVDPEDGSSVVADDVLTYTLTFTSNGPGSADLDYTDLLAGVVDDAVLDAASVEADAGLTVTPAADSLRITGADLAPGTYEVAYRVTVKPDGARGDDVLGNAVVVTGQTPPEECEPGDPLCTSNPVSALTWAKSSDRGYGEALAAGDIVTYTLTFESTGAAPAAVNHTDDLSGVIDDATLDPSSLVVTPPLTAEIAADGGSIIISGSLPAGTATVSYRVAVKADGERDDEILANHLVETGTEPPATCEPDDPTCTQALVTSPQDWKTSTPASTNPVGAGDVITYTLHFRALGTAPAVFDRIDDHSGVLDDADLTSAPVSSSPDLAVADLGAGRFAIMGTLQPGTEATVIYVVTVKADGARGDDVLANHLLDPGQQPPAACIPGPDPDQPDCTRHPVRSLAIDKSVDPADGTTVVAGDILTYTLTFENTGQAPIDVDYRDLLGGVLDDAELTGGPTAEAPLTATSEAFGIAISGTLPTGDTATVSYSVTVRADGARNDHALANVLLPTGWLPPIDCGLTQIDCTANPIGAPVVTKTADPESGSAVEAGEPITYTLTFANTGTGPVAVARDDDLAGVIDDAEITTAPVSSDPALTVSPIADGRFSVTGLLAPGAEVTVTYSVTVRPYEDQGDHILLNGVVDPGGDAETVCAAETPPVLGRLGLFPDAGLGALALAPADTIGPWDVGEMPPGCTVHGASDIDVVKTSDPASGTEVGPGAVVTYSLAFTNSGVVADEFSFVDDLSGVLDDAALDGDATTTDAATAAVLDGDRLLITGVLEAGATVSVSYSVVVDAPADRGGDRLLANVVFREGTTPPETCESGDPTCTEHPVVVPTPPPPPTEPPSTPPATPPAGPSSVAATGADPWPMLFAATLGLALGALLLLGSRRRRSG</sequence>
<proteinExistence type="predicted"/>
<evidence type="ECO:0000259" key="5">
    <source>
        <dbReference type="Pfam" id="PF25564"/>
    </source>
</evidence>
<feature type="domain" description="DUF7927" evidence="4">
    <location>
        <begin position="995"/>
        <end position="1126"/>
    </location>
</feature>
<feature type="domain" description="DUF7927" evidence="4">
    <location>
        <begin position="1396"/>
        <end position="1525"/>
    </location>
</feature>
<evidence type="ECO:0000259" key="3">
    <source>
        <dbReference type="Pfam" id="PF20009"/>
    </source>
</evidence>
<feature type="domain" description="DUF7927" evidence="4">
    <location>
        <begin position="3113"/>
        <end position="3242"/>
    </location>
</feature>
<feature type="domain" description="DUF7927" evidence="4">
    <location>
        <begin position="861"/>
        <end position="992"/>
    </location>
</feature>
<feature type="domain" description="DUF7927" evidence="4">
    <location>
        <begin position="1263"/>
        <end position="1393"/>
    </location>
</feature>
<dbReference type="SUPFAM" id="SSF63825">
    <property type="entry name" value="YWTD domain"/>
    <property type="match status" value="1"/>
</dbReference>
<feature type="domain" description="DUF7933" evidence="5">
    <location>
        <begin position="294"/>
        <end position="395"/>
    </location>
</feature>
<dbReference type="InterPro" id="IPR057687">
    <property type="entry name" value="DUF7927"/>
</dbReference>
<name>A0A9X2KA89_9MICO</name>
<feature type="region of interest" description="Disordered" evidence="1">
    <location>
        <begin position="736"/>
        <end position="756"/>
    </location>
</feature>
<dbReference type="PANTHER" id="PTHR34819:SF3">
    <property type="entry name" value="CELL SURFACE PROTEIN"/>
    <property type="match status" value="1"/>
</dbReference>
<feature type="domain" description="DUF7927" evidence="4">
    <location>
        <begin position="2060"/>
        <end position="2189"/>
    </location>
</feature>
<dbReference type="Pfam" id="PF25549">
    <property type="entry name" value="DUF7927"/>
    <property type="match status" value="23"/>
</dbReference>
<feature type="domain" description="GEVED" evidence="3">
    <location>
        <begin position="781"/>
        <end position="855"/>
    </location>
</feature>
<feature type="domain" description="DUF7927" evidence="4">
    <location>
        <begin position="3245"/>
        <end position="3373"/>
    </location>
</feature>
<keyword evidence="2" id="KW-0812">Transmembrane</keyword>
<feature type="region of interest" description="Disordered" evidence="1">
    <location>
        <begin position="3926"/>
        <end position="3975"/>
    </location>
</feature>
<dbReference type="RefSeq" id="WP_156998696.1">
    <property type="nucleotide sequence ID" value="NZ_BAAANU010000006.1"/>
</dbReference>